<reference evidence="2" key="2">
    <citation type="submission" date="2020-11" db="EMBL/GenBank/DDBJ databases">
        <authorList>
            <person name="McCartney M.A."/>
            <person name="Auch B."/>
            <person name="Kono T."/>
            <person name="Mallez S."/>
            <person name="Becker A."/>
            <person name="Gohl D.M."/>
            <person name="Silverstein K.A.T."/>
            <person name="Koren S."/>
            <person name="Bechman K.B."/>
            <person name="Herman A."/>
            <person name="Abrahante J.E."/>
            <person name="Garbe J."/>
        </authorList>
    </citation>
    <scope>NUCLEOTIDE SEQUENCE</scope>
    <source>
        <strain evidence="2">Duluth1</strain>
        <tissue evidence="2">Whole animal</tissue>
    </source>
</reference>
<feature type="signal peptide" evidence="1">
    <location>
        <begin position="1"/>
        <end position="19"/>
    </location>
</feature>
<proteinExistence type="predicted"/>
<protein>
    <submittedName>
        <fullName evidence="2">Uncharacterized protein</fullName>
    </submittedName>
</protein>
<name>A0A9D4BR19_DREPO</name>
<gene>
    <name evidence="2" type="ORF">DPMN_077094</name>
</gene>
<evidence type="ECO:0000313" key="3">
    <source>
        <dbReference type="Proteomes" id="UP000828390"/>
    </source>
</evidence>
<comment type="caution">
    <text evidence="2">The sequence shown here is derived from an EMBL/GenBank/DDBJ whole genome shotgun (WGS) entry which is preliminary data.</text>
</comment>
<evidence type="ECO:0000256" key="1">
    <source>
        <dbReference type="SAM" id="SignalP"/>
    </source>
</evidence>
<keyword evidence="1" id="KW-0732">Signal</keyword>
<sequence>MCWLGILGMFIVLYKSTHAEIYNISGYSTEWRNANCTKAEPILSYNNFVFAVNETIGKLATSDVWIGYFKAKVPFYFHGCAVVQNEQTYPVTRIGYCKSICVNTTLFGIQTTQGHDIFNPEQKAT</sequence>
<organism evidence="2 3">
    <name type="scientific">Dreissena polymorpha</name>
    <name type="common">Zebra mussel</name>
    <name type="synonym">Mytilus polymorpha</name>
    <dbReference type="NCBI Taxonomy" id="45954"/>
    <lineage>
        <taxon>Eukaryota</taxon>
        <taxon>Metazoa</taxon>
        <taxon>Spiralia</taxon>
        <taxon>Lophotrochozoa</taxon>
        <taxon>Mollusca</taxon>
        <taxon>Bivalvia</taxon>
        <taxon>Autobranchia</taxon>
        <taxon>Heteroconchia</taxon>
        <taxon>Euheterodonta</taxon>
        <taxon>Imparidentia</taxon>
        <taxon>Neoheterodontei</taxon>
        <taxon>Myida</taxon>
        <taxon>Dreissenoidea</taxon>
        <taxon>Dreissenidae</taxon>
        <taxon>Dreissena</taxon>
    </lineage>
</organism>
<feature type="chain" id="PRO_5038780731" evidence="1">
    <location>
        <begin position="20"/>
        <end position="125"/>
    </location>
</feature>
<reference evidence="2" key="1">
    <citation type="journal article" date="2019" name="bioRxiv">
        <title>The Genome of the Zebra Mussel, Dreissena polymorpha: A Resource for Invasive Species Research.</title>
        <authorList>
            <person name="McCartney M.A."/>
            <person name="Auch B."/>
            <person name="Kono T."/>
            <person name="Mallez S."/>
            <person name="Zhang Y."/>
            <person name="Obille A."/>
            <person name="Becker A."/>
            <person name="Abrahante J.E."/>
            <person name="Garbe J."/>
            <person name="Badalamenti J.P."/>
            <person name="Herman A."/>
            <person name="Mangelson H."/>
            <person name="Liachko I."/>
            <person name="Sullivan S."/>
            <person name="Sone E.D."/>
            <person name="Koren S."/>
            <person name="Silverstein K.A.T."/>
            <person name="Beckman K.B."/>
            <person name="Gohl D.M."/>
        </authorList>
    </citation>
    <scope>NUCLEOTIDE SEQUENCE</scope>
    <source>
        <strain evidence="2">Duluth1</strain>
        <tissue evidence="2">Whole animal</tissue>
    </source>
</reference>
<dbReference type="AlphaFoldDB" id="A0A9D4BR19"/>
<dbReference type="EMBL" id="JAIWYP010000015">
    <property type="protein sequence ID" value="KAH3702092.1"/>
    <property type="molecule type" value="Genomic_DNA"/>
</dbReference>
<evidence type="ECO:0000313" key="2">
    <source>
        <dbReference type="EMBL" id="KAH3702092.1"/>
    </source>
</evidence>
<keyword evidence="3" id="KW-1185">Reference proteome</keyword>
<accession>A0A9D4BR19</accession>
<dbReference type="Proteomes" id="UP000828390">
    <property type="component" value="Unassembled WGS sequence"/>
</dbReference>